<protein>
    <recommendedName>
        <fullName evidence="2">Sorting nexin N-terminal domain-containing protein</fullName>
    </recommendedName>
</protein>
<evidence type="ECO:0000256" key="1">
    <source>
        <dbReference type="SAM" id="MobiDB-lite"/>
    </source>
</evidence>
<proteinExistence type="predicted"/>
<evidence type="ECO:0000313" key="4">
    <source>
        <dbReference type="Proteomes" id="UP000257200"/>
    </source>
</evidence>
<accession>A0A3Q1GNR1</accession>
<dbReference type="Ensembl" id="ENSAPOT00000023941.1">
    <property type="protein sequence ID" value="ENSAPOP00000031184.1"/>
    <property type="gene ID" value="ENSAPOG00000018251.1"/>
</dbReference>
<reference evidence="3" key="2">
    <citation type="submission" date="2025-09" db="UniProtKB">
        <authorList>
            <consortium name="Ensembl"/>
        </authorList>
    </citation>
    <scope>IDENTIFICATION</scope>
</reference>
<dbReference type="AlphaFoldDB" id="A0A3Q1GNR1"/>
<evidence type="ECO:0000313" key="3">
    <source>
        <dbReference type="Ensembl" id="ENSAPOP00000031184.1"/>
    </source>
</evidence>
<feature type="region of interest" description="Disordered" evidence="1">
    <location>
        <begin position="1"/>
        <end position="49"/>
    </location>
</feature>
<sequence length="75" mass="7977">MAASSDRNPPPFPAAEDPEPGLTEPADGDSDEGEDIFVSKAGSTTNSPRSCESGLLYIKGMQKCFITHHVHCTNL</sequence>
<feature type="domain" description="Sorting nexin N-terminal" evidence="2">
    <location>
        <begin position="4"/>
        <end position="46"/>
    </location>
</feature>
<organism evidence="3 4">
    <name type="scientific">Acanthochromis polyacanthus</name>
    <name type="common">spiny chromis</name>
    <dbReference type="NCBI Taxonomy" id="80966"/>
    <lineage>
        <taxon>Eukaryota</taxon>
        <taxon>Metazoa</taxon>
        <taxon>Chordata</taxon>
        <taxon>Craniata</taxon>
        <taxon>Vertebrata</taxon>
        <taxon>Euteleostomi</taxon>
        <taxon>Actinopterygii</taxon>
        <taxon>Neopterygii</taxon>
        <taxon>Teleostei</taxon>
        <taxon>Neoteleostei</taxon>
        <taxon>Acanthomorphata</taxon>
        <taxon>Ovalentaria</taxon>
        <taxon>Pomacentridae</taxon>
        <taxon>Acanthochromis</taxon>
    </lineage>
</organism>
<dbReference type="Proteomes" id="UP000257200">
    <property type="component" value="Unplaced"/>
</dbReference>
<dbReference type="InterPro" id="IPR005329">
    <property type="entry name" value="Sorting_nexin_N"/>
</dbReference>
<name>A0A3Q1GNR1_9TELE</name>
<dbReference type="GeneTree" id="ENSGT00940000179488"/>
<dbReference type="GO" id="GO:0006886">
    <property type="term" value="P:intracellular protein transport"/>
    <property type="evidence" value="ECO:0007669"/>
    <property type="project" value="InterPro"/>
</dbReference>
<keyword evidence="4" id="KW-1185">Reference proteome</keyword>
<reference evidence="3" key="1">
    <citation type="submission" date="2025-08" db="UniProtKB">
        <authorList>
            <consortium name="Ensembl"/>
        </authorList>
    </citation>
    <scope>IDENTIFICATION</scope>
</reference>
<dbReference type="InParanoid" id="A0A3Q1GNR1"/>
<feature type="compositionally biased region" description="Acidic residues" evidence="1">
    <location>
        <begin position="26"/>
        <end position="35"/>
    </location>
</feature>
<dbReference type="Pfam" id="PF03700">
    <property type="entry name" value="Sorting_nexin"/>
    <property type="match status" value="1"/>
</dbReference>
<evidence type="ECO:0000259" key="2">
    <source>
        <dbReference type="Pfam" id="PF03700"/>
    </source>
</evidence>